<name>A0A914PH80_9BILA</name>
<proteinExistence type="predicted"/>
<evidence type="ECO:0000313" key="2">
    <source>
        <dbReference type="Proteomes" id="UP000887578"/>
    </source>
</evidence>
<dbReference type="WBParaSite" id="PDA_v2.g17180.t1">
    <property type="protein sequence ID" value="PDA_v2.g17180.t1"/>
    <property type="gene ID" value="PDA_v2.g17180"/>
</dbReference>
<protein>
    <submittedName>
        <fullName evidence="3 4">Uncharacterized protein</fullName>
    </submittedName>
</protein>
<dbReference type="AlphaFoldDB" id="A0A914PH80"/>
<evidence type="ECO:0000256" key="1">
    <source>
        <dbReference type="SAM" id="MobiDB-lite"/>
    </source>
</evidence>
<organism evidence="2 3">
    <name type="scientific">Panagrolaimus davidi</name>
    <dbReference type="NCBI Taxonomy" id="227884"/>
    <lineage>
        <taxon>Eukaryota</taxon>
        <taxon>Metazoa</taxon>
        <taxon>Ecdysozoa</taxon>
        <taxon>Nematoda</taxon>
        <taxon>Chromadorea</taxon>
        <taxon>Rhabditida</taxon>
        <taxon>Tylenchina</taxon>
        <taxon>Panagrolaimomorpha</taxon>
        <taxon>Panagrolaimoidea</taxon>
        <taxon>Panagrolaimidae</taxon>
        <taxon>Panagrolaimus</taxon>
    </lineage>
</organism>
<dbReference type="Proteomes" id="UP000887578">
    <property type="component" value="Unplaced"/>
</dbReference>
<evidence type="ECO:0000313" key="4">
    <source>
        <dbReference type="WBParaSite" id="PDA_v2.g30147.t1"/>
    </source>
</evidence>
<feature type="compositionally biased region" description="Low complexity" evidence="1">
    <location>
        <begin position="69"/>
        <end position="88"/>
    </location>
</feature>
<feature type="region of interest" description="Disordered" evidence="1">
    <location>
        <begin position="68"/>
        <end position="88"/>
    </location>
</feature>
<dbReference type="WBParaSite" id="PDA_v2.g30147.t1">
    <property type="protein sequence ID" value="PDA_v2.g30147.t1"/>
    <property type="gene ID" value="PDA_v2.g30147"/>
</dbReference>
<keyword evidence="2" id="KW-1185">Reference proteome</keyword>
<accession>A0A914PH80</accession>
<evidence type="ECO:0000313" key="3">
    <source>
        <dbReference type="WBParaSite" id="PDA_v2.g17180.t1"/>
    </source>
</evidence>
<sequence>MKVSFHTFIKFRSFDENNDVKEILSLQENSLTEEAFSKLNNVQLISYANPPMLNSRRIIEEHKKRLNLSPYSSYPTPASSYTSPTTVS</sequence>
<reference evidence="3 4" key="1">
    <citation type="submission" date="2022-11" db="UniProtKB">
        <authorList>
            <consortium name="WormBaseParasite"/>
        </authorList>
    </citation>
    <scope>IDENTIFICATION</scope>
</reference>